<feature type="domain" description="SAM" evidence="2">
    <location>
        <begin position="301"/>
        <end position="364"/>
    </location>
</feature>
<sequence>MGTLSNSKRVATEHDLTTVAMSDDDDDFLESTLSYSLSSIQPTATKSTTLRRPKSSRCFSLRHGQPLKSSKWASSGSGLGPCNQRSELSSSDISSISGKENAIPWSQSHPSVSVSAEDELLIRPSLRALDFAFGSKAASLSLQSSSKRSGHDGGAPFSFHPRPTKRKQESQRATDTRQGYESNSVEPRLLDSREDGRLDINACSVEVKGDEDSNNNVTGAPLEVLVKLCSGVGGCLSEAPSGVGNTSDCTMIPCPLCGTDISGLSNELRHHHTNICLDKMENPVLLISSSETRLETPCEGVDDSPVLKWLCSLGLERYEEVFRQEEIDWDMLQWLTEEDLVNMGVTALGPRKKIVHALRELRGGSLAPGRNKDTSKPLVNDLGDAAANRLITDYFASSVNKRNINGSTLRGQHAAEKRRRGSGCKQAVVKNNHARNGKLWNIPIWCIIPGTSFRVDAFQYLGRDCSHWFLTHFHIDHYQGLTRTFCHGKIYCSSITAKLVNMKIGISWDKFEVLPLNQKINIDGIDVTCLNANHCPGSIMILFEPPNGKAVLHTGDFRFTEEMLGSSVLQMCHVHTLILDTTYCNPRFDFPKQEAVMQFVIEAIQAEAFNPKTLFLIGSYTIGKERLFLEVAHVLRKKVYVNAPKLQLLQCLGFAEEDMQWFTSNDQESNIHVVPLWTVASFKRLKHISNQYRVSYSEIFFALNFDFVLH</sequence>
<dbReference type="PANTHER" id="PTHR23240">
    <property type="entry name" value="DNA CROSS-LINK REPAIR PROTEIN PSO2/SNM1-RELATED"/>
    <property type="match status" value="1"/>
</dbReference>
<dbReference type="InterPro" id="IPR036866">
    <property type="entry name" value="RibonucZ/Hydroxyglut_hydro"/>
</dbReference>
<dbReference type="PROSITE" id="PS50105">
    <property type="entry name" value="SAM_DOMAIN"/>
    <property type="match status" value="1"/>
</dbReference>
<feature type="region of interest" description="Disordered" evidence="1">
    <location>
        <begin position="142"/>
        <end position="191"/>
    </location>
</feature>
<dbReference type="SUPFAM" id="SSF56281">
    <property type="entry name" value="Metallo-hydrolase/oxidoreductase"/>
    <property type="match status" value="1"/>
</dbReference>
<dbReference type="Gene3D" id="3.40.50.12650">
    <property type="match status" value="1"/>
</dbReference>
<dbReference type="GO" id="GO:0006303">
    <property type="term" value="P:double-strand break repair via nonhomologous end joining"/>
    <property type="evidence" value="ECO:0007669"/>
    <property type="project" value="TreeGrafter"/>
</dbReference>
<dbReference type="Gene3D" id="3.60.15.10">
    <property type="entry name" value="Ribonuclease Z/Hydroxyacylglutathione hydrolase-like"/>
    <property type="match status" value="1"/>
</dbReference>
<comment type="caution">
    <text evidence="3">The sequence shown here is derived from an EMBL/GenBank/DDBJ whole genome shotgun (WGS) entry which is preliminary data.</text>
</comment>
<dbReference type="SMART" id="SM00454">
    <property type="entry name" value="SAM"/>
    <property type="match status" value="1"/>
</dbReference>
<dbReference type="AlphaFoldDB" id="A0AAN8ZB71"/>
<dbReference type="FunFam" id="3.60.15.10:FF:000027">
    <property type="entry name" value="DNA ligase 6"/>
    <property type="match status" value="1"/>
</dbReference>
<dbReference type="GO" id="GO:0035312">
    <property type="term" value="F:5'-3' DNA exonuclease activity"/>
    <property type="evidence" value="ECO:0007669"/>
    <property type="project" value="TreeGrafter"/>
</dbReference>
<dbReference type="PANTHER" id="PTHR23240:SF6">
    <property type="entry name" value="DNA CROSS-LINK REPAIR 1A PROTEIN"/>
    <property type="match status" value="1"/>
</dbReference>
<dbReference type="Gene3D" id="1.10.150.50">
    <property type="entry name" value="Transcription Factor, Ets-1"/>
    <property type="match status" value="1"/>
</dbReference>
<feature type="region of interest" description="Disordered" evidence="1">
    <location>
        <begin position="67"/>
        <end position="110"/>
    </location>
</feature>
<dbReference type="CDD" id="cd16273">
    <property type="entry name" value="SNM1A-1C-like_MBL-fold"/>
    <property type="match status" value="1"/>
</dbReference>
<feature type="compositionally biased region" description="Polar residues" evidence="1">
    <location>
        <begin position="67"/>
        <end position="76"/>
    </location>
</feature>
<evidence type="ECO:0000313" key="3">
    <source>
        <dbReference type="EMBL" id="KAK6927198.1"/>
    </source>
</evidence>
<feature type="non-terminal residue" evidence="3">
    <location>
        <position position="710"/>
    </location>
</feature>
<dbReference type="SUPFAM" id="SSF47769">
    <property type="entry name" value="SAM/Pointed domain"/>
    <property type="match status" value="1"/>
</dbReference>
<dbReference type="GO" id="GO:0003684">
    <property type="term" value="F:damaged DNA binding"/>
    <property type="evidence" value="ECO:0007669"/>
    <property type="project" value="TreeGrafter"/>
</dbReference>
<proteinExistence type="predicted"/>
<name>A0AAN8ZB71_9MAGN</name>
<dbReference type="CDD" id="cd09487">
    <property type="entry name" value="SAM_superfamily"/>
    <property type="match status" value="1"/>
</dbReference>
<feature type="compositionally biased region" description="Polar residues" evidence="1">
    <location>
        <begin position="176"/>
        <end position="185"/>
    </location>
</feature>
<dbReference type="Pfam" id="PF00536">
    <property type="entry name" value="SAM_1"/>
    <property type="match status" value="1"/>
</dbReference>
<organism evidence="3 4">
    <name type="scientific">Dillenia turbinata</name>
    <dbReference type="NCBI Taxonomy" id="194707"/>
    <lineage>
        <taxon>Eukaryota</taxon>
        <taxon>Viridiplantae</taxon>
        <taxon>Streptophyta</taxon>
        <taxon>Embryophyta</taxon>
        <taxon>Tracheophyta</taxon>
        <taxon>Spermatophyta</taxon>
        <taxon>Magnoliopsida</taxon>
        <taxon>eudicotyledons</taxon>
        <taxon>Gunneridae</taxon>
        <taxon>Pentapetalae</taxon>
        <taxon>Dilleniales</taxon>
        <taxon>Dilleniaceae</taxon>
        <taxon>Dillenia</taxon>
    </lineage>
</organism>
<dbReference type="InterPro" id="IPR001660">
    <property type="entry name" value="SAM"/>
</dbReference>
<keyword evidence="4" id="KW-1185">Reference proteome</keyword>
<accession>A0AAN8ZB71</accession>
<evidence type="ECO:0000313" key="4">
    <source>
        <dbReference type="Proteomes" id="UP001370490"/>
    </source>
</evidence>
<feature type="compositionally biased region" description="Basic and acidic residues" evidence="1">
    <location>
        <begin position="166"/>
        <end position="175"/>
    </location>
</feature>
<dbReference type="Proteomes" id="UP001370490">
    <property type="component" value="Unassembled WGS sequence"/>
</dbReference>
<reference evidence="3 4" key="1">
    <citation type="submission" date="2023-12" db="EMBL/GenBank/DDBJ databases">
        <title>A high-quality genome assembly for Dillenia turbinata (Dilleniales).</title>
        <authorList>
            <person name="Chanderbali A."/>
        </authorList>
    </citation>
    <scope>NUCLEOTIDE SEQUENCE [LARGE SCALE GENOMIC DNA]</scope>
    <source>
        <strain evidence="3">LSX21</strain>
        <tissue evidence="3">Leaf</tissue>
    </source>
</reference>
<protein>
    <submittedName>
        <fullName evidence="3">Sterile alpha motif domain</fullName>
    </submittedName>
</protein>
<dbReference type="InterPro" id="IPR013761">
    <property type="entry name" value="SAM/pointed_sf"/>
</dbReference>
<evidence type="ECO:0000256" key="1">
    <source>
        <dbReference type="SAM" id="MobiDB-lite"/>
    </source>
</evidence>
<dbReference type="GO" id="GO:0036297">
    <property type="term" value="P:interstrand cross-link repair"/>
    <property type="evidence" value="ECO:0007669"/>
    <property type="project" value="TreeGrafter"/>
</dbReference>
<gene>
    <name evidence="3" type="ORF">RJ641_005789</name>
</gene>
<evidence type="ECO:0000259" key="2">
    <source>
        <dbReference type="PROSITE" id="PS50105"/>
    </source>
</evidence>
<dbReference type="EMBL" id="JBAMMX010000014">
    <property type="protein sequence ID" value="KAK6927198.1"/>
    <property type="molecule type" value="Genomic_DNA"/>
</dbReference>